<name>D1CCK5_THET1</name>
<evidence type="ECO:0000259" key="5">
    <source>
        <dbReference type="Pfam" id="PF00905"/>
    </source>
</evidence>
<accession>D1CCK5</accession>
<dbReference type="InterPro" id="IPR005311">
    <property type="entry name" value="PBP_dimer"/>
</dbReference>
<dbReference type="Gene3D" id="3.90.1310.10">
    <property type="entry name" value="Penicillin-binding protein 2a (Domain 2)"/>
    <property type="match status" value="1"/>
</dbReference>
<dbReference type="RefSeq" id="WP_012875554.1">
    <property type="nucleotide sequence ID" value="NC_013525.1"/>
</dbReference>
<dbReference type="SUPFAM" id="SSF56601">
    <property type="entry name" value="beta-lactamase/transpeptidase-like"/>
    <property type="match status" value="1"/>
</dbReference>
<evidence type="ECO:0000256" key="2">
    <source>
        <dbReference type="ARBA" id="ARBA00007171"/>
    </source>
</evidence>
<dbReference type="InterPro" id="IPR012338">
    <property type="entry name" value="Beta-lactam/transpept-like"/>
</dbReference>
<dbReference type="OrthoDB" id="9804124at2"/>
<reference evidence="8" key="1">
    <citation type="journal article" date="2010" name="Stand. Genomic Sci.">
        <title>Complete genome sequence of 'Thermobaculum terrenum' type strain (YNP1).</title>
        <authorList>
            <person name="Kiss H."/>
            <person name="Cleland D."/>
            <person name="Lapidus A."/>
            <person name="Lucas S."/>
            <person name="Glavina Del Rio T."/>
            <person name="Nolan M."/>
            <person name="Tice H."/>
            <person name="Han C."/>
            <person name="Goodwin L."/>
            <person name="Pitluck S."/>
            <person name="Liolios K."/>
            <person name="Ivanova N."/>
            <person name="Mavromatis K."/>
            <person name="Ovchinnikova G."/>
            <person name="Pati A."/>
            <person name="Chen A."/>
            <person name="Palaniappan K."/>
            <person name="Land M."/>
            <person name="Hauser L."/>
            <person name="Chang Y."/>
            <person name="Jeffries C."/>
            <person name="Lu M."/>
            <person name="Brettin T."/>
            <person name="Detter J."/>
            <person name="Goker M."/>
            <person name="Tindall B."/>
            <person name="Beck B."/>
            <person name="McDermott T."/>
            <person name="Woyke T."/>
            <person name="Bristow J."/>
            <person name="Eisen J."/>
            <person name="Markowitz V."/>
            <person name="Hugenholtz P."/>
            <person name="Kyrpides N."/>
            <person name="Klenk H."/>
            <person name="Cheng J."/>
        </authorList>
    </citation>
    <scope>NUCLEOTIDE SEQUENCE [LARGE SCALE GENOMIC DNA]</scope>
    <source>
        <strain evidence="8">ATCC BAA-798 / YNP1</strain>
    </source>
</reference>
<dbReference type="Gene3D" id="3.30.450.330">
    <property type="match status" value="1"/>
</dbReference>
<dbReference type="InterPro" id="IPR001460">
    <property type="entry name" value="PCN-bd_Tpept"/>
</dbReference>
<dbReference type="PANTHER" id="PTHR30627">
    <property type="entry name" value="PEPTIDOGLYCAN D,D-TRANSPEPTIDASE"/>
    <property type="match status" value="1"/>
</dbReference>
<dbReference type="STRING" id="525904.Tter_1614"/>
<dbReference type="Gene3D" id="3.40.710.10">
    <property type="entry name" value="DD-peptidase/beta-lactamase superfamily"/>
    <property type="match status" value="1"/>
</dbReference>
<comment type="subcellular location">
    <subcellularLocation>
        <location evidence="1">Membrane</location>
    </subcellularLocation>
</comment>
<dbReference type="KEGG" id="ttr:Tter_1614"/>
<organism evidence="7 8">
    <name type="scientific">Thermobaculum terrenum (strain ATCC BAA-798 / CCMEE 7001 / YNP1)</name>
    <dbReference type="NCBI Taxonomy" id="525904"/>
    <lineage>
        <taxon>Bacteria</taxon>
        <taxon>Bacillati</taxon>
        <taxon>Chloroflexota</taxon>
        <taxon>Chloroflexia</taxon>
        <taxon>Candidatus Thermobaculales</taxon>
        <taxon>Candidatus Thermobaculaceae</taxon>
        <taxon>Thermobaculum</taxon>
    </lineage>
</organism>
<dbReference type="EC" id="2.4.1.129" evidence="7"/>
<dbReference type="GO" id="GO:0016757">
    <property type="term" value="F:glycosyltransferase activity"/>
    <property type="evidence" value="ECO:0007669"/>
    <property type="project" value="UniProtKB-KW"/>
</dbReference>
<keyword evidence="8" id="KW-1185">Reference proteome</keyword>
<feature type="transmembrane region" description="Helical" evidence="4">
    <location>
        <begin position="20"/>
        <end position="38"/>
    </location>
</feature>
<evidence type="ECO:0000313" key="7">
    <source>
        <dbReference type="EMBL" id="ACZ42520.1"/>
    </source>
</evidence>
<sequence length="582" mass="63753">MSTIRTYSDNHGLPGWRLKFVLWVLLGFALVLVGRLFYLQVIQGSFLASKAEQAHQLVREIDPPRGRIYDRNGKILASNITVYRLYATPQYVEDPESAAQQLSPLIGVPAKEIADKLKQGVPWVSIATRLTTEQKEKIEALHIPGIGFEPQTARAYPNGSLAAQVLGFTNFENVGSYGVEGEYNNYLSGEPGKMIAEQDPAGNWIPVAQRQVIPPKPGADVQLTIDATVQYYAEEVLQKTVKEQKAKGGSIIVMDPYTGEILAMASYPTFNPQEFYNVRNTSVFANPAISSAYEPGSTFKIITMAAGLAAGVITPDTRIDDKGYLNVYGYTIHNWDGRPHPNESMTEVLMNSANVGAAYVSTKLGEDRFYRKVQDFGFGAKTGIDLQGEATGILVLPSSKNWSPINLYTNAYGQGIAVTPIQLITAQAAVANGGLLMRPYVVSKIERNGKVIKENRPTVVRRVLSRQVAETLKSMMKTVVEEGEYQVARIPGYSVGGKTGTASVPVNGQYDPNVTIASFIGYSPVKHPKFIALIKIDQPKGSRWGSEVAAPAFKELARKLYTYYNIPPDQPEQIETSSGEQG</sequence>
<gene>
    <name evidence="7" type="ordered locus">Tter_1614</name>
</gene>
<keyword evidence="7" id="KW-0328">Glycosyltransferase</keyword>
<comment type="similarity">
    <text evidence="2">Belongs to the transpeptidase family.</text>
</comment>
<evidence type="ECO:0000256" key="3">
    <source>
        <dbReference type="ARBA" id="ARBA00023136"/>
    </source>
</evidence>
<dbReference type="GO" id="GO:0008658">
    <property type="term" value="F:penicillin binding"/>
    <property type="evidence" value="ECO:0007669"/>
    <property type="project" value="InterPro"/>
</dbReference>
<evidence type="ECO:0000259" key="6">
    <source>
        <dbReference type="Pfam" id="PF03717"/>
    </source>
</evidence>
<dbReference type="Proteomes" id="UP000000323">
    <property type="component" value="Chromosome 1"/>
</dbReference>
<dbReference type="PANTHER" id="PTHR30627:SF1">
    <property type="entry name" value="PEPTIDOGLYCAN D,D-TRANSPEPTIDASE FTSI"/>
    <property type="match status" value="1"/>
</dbReference>
<feature type="domain" description="Penicillin-binding protein dimerisation" evidence="6">
    <location>
        <begin position="61"/>
        <end position="205"/>
    </location>
</feature>
<protein>
    <submittedName>
        <fullName evidence="7">Peptidoglycan glycosyltransferase</fullName>
        <ecNumber evidence="7">2.4.1.129</ecNumber>
    </submittedName>
</protein>
<keyword evidence="4" id="KW-1133">Transmembrane helix</keyword>
<feature type="domain" description="Penicillin-binding protein transpeptidase" evidence="5">
    <location>
        <begin position="249"/>
        <end position="556"/>
    </location>
</feature>
<dbReference type="InterPro" id="IPR050515">
    <property type="entry name" value="Beta-lactam/transpept"/>
</dbReference>
<dbReference type="eggNOG" id="COG0768">
    <property type="taxonomic scope" value="Bacteria"/>
</dbReference>
<dbReference type="GO" id="GO:0071555">
    <property type="term" value="P:cell wall organization"/>
    <property type="evidence" value="ECO:0007669"/>
    <property type="project" value="TreeGrafter"/>
</dbReference>
<dbReference type="EMBL" id="CP001825">
    <property type="protein sequence ID" value="ACZ42520.1"/>
    <property type="molecule type" value="Genomic_DNA"/>
</dbReference>
<dbReference type="InterPro" id="IPR036138">
    <property type="entry name" value="PBP_dimer_sf"/>
</dbReference>
<dbReference type="SUPFAM" id="SSF56519">
    <property type="entry name" value="Penicillin binding protein dimerisation domain"/>
    <property type="match status" value="1"/>
</dbReference>
<dbReference type="HOGENOM" id="CLU_009289_6_2_0"/>
<evidence type="ECO:0000313" key="8">
    <source>
        <dbReference type="Proteomes" id="UP000000323"/>
    </source>
</evidence>
<dbReference type="GO" id="GO:0005886">
    <property type="term" value="C:plasma membrane"/>
    <property type="evidence" value="ECO:0007669"/>
    <property type="project" value="TreeGrafter"/>
</dbReference>
<dbReference type="Pfam" id="PF03717">
    <property type="entry name" value="PBP_dimer"/>
    <property type="match status" value="1"/>
</dbReference>
<evidence type="ECO:0000256" key="1">
    <source>
        <dbReference type="ARBA" id="ARBA00004370"/>
    </source>
</evidence>
<keyword evidence="4" id="KW-0812">Transmembrane</keyword>
<keyword evidence="7" id="KW-0808">Transferase</keyword>
<dbReference type="Pfam" id="PF00905">
    <property type="entry name" value="Transpeptidase"/>
    <property type="match status" value="1"/>
</dbReference>
<dbReference type="AlphaFoldDB" id="D1CCK5"/>
<evidence type="ECO:0000256" key="4">
    <source>
        <dbReference type="SAM" id="Phobius"/>
    </source>
</evidence>
<proteinExistence type="inferred from homology"/>
<keyword evidence="3 4" id="KW-0472">Membrane</keyword>